<evidence type="ECO:0000259" key="5">
    <source>
        <dbReference type="Pfam" id="PF01494"/>
    </source>
</evidence>
<dbReference type="InterPro" id="IPR036188">
    <property type="entry name" value="FAD/NAD-bd_sf"/>
</dbReference>
<gene>
    <name evidence="6" type="ORF">SAMN05192529_11258</name>
</gene>
<evidence type="ECO:0000256" key="1">
    <source>
        <dbReference type="ARBA" id="ARBA00022630"/>
    </source>
</evidence>
<dbReference type="PANTHER" id="PTHR46972:SF1">
    <property type="entry name" value="FAD DEPENDENT OXIDOREDUCTASE DOMAIN-CONTAINING PROTEIN"/>
    <property type="match status" value="1"/>
</dbReference>
<dbReference type="OrthoDB" id="9782160at2"/>
<dbReference type="SUPFAM" id="SSF51905">
    <property type="entry name" value="FAD/NAD(P)-binding domain"/>
    <property type="match status" value="1"/>
</dbReference>
<keyword evidence="4" id="KW-0503">Monooxygenase</keyword>
<name>A0A1H3ZVA8_9BACT</name>
<dbReference type="Proteomes" id="UP000199041">
    <property type="component" value="Unassembled WGS sequence"/>
</dbReference>
<sequence>MIAQNKTIAIIGGGPGGLLLARLLQNQGLQVKVYERDVSEGVRQQGATLDLHEQSGLKALKEAGLMAAFKQHYRPDAGKMRVADKNLNFFIDDHHSGAGYTETRPEIDRGPLRDLLIQSLLPGTIVWDSQFVSMERRLVGGGWKVAFKNGTKAEADLVIGADGANSKVRPYLSDVKPVYSDITMVELNIYQAAKHAPKMWATVKGGKLFILDEQKSIIMSAKADGTLTIYTGCKVAETWVKQSGINFQQHQSVADWFKATYAGWDEQLSEWTDGAFTAIPRPMYHYVDQNWVSTGDLTLIGDAAHRMPPYAGEGVNMALLDALVLSGTLCSDKQGSVKDALEAYEKEMIARAAAVTEDSLNNTVMLHGENALSDMMALMR</sequence>
<evidence type="ECO:0000313" key="7">
    <source>
        <dbReference type="Proteomes" id="UP000199041"/>
    </source>
</evidence>
<keyword evidence="2" id="KW-0274">FAD</keyword>
<keyword evidence="7" id="KW-1185">Reference proteome</keyword>
<dbReference type="GO" id="GO:0071949">
    <property type="term" value="F:FAD binding"/>
    <property type="evidence" value="ECO:0007669"/>
    <property type="project" value="InterPro"/>
</dbReference>
<evidence type="ECO:0000313" key="6">
    <source>
        <dbReference type="EMBL" id="SEA27585.1"/>
    </source>
</evidence>
<dbReference type="Gene3D" id="3.50.50.60">
    <property type="entry name" value="FAD/NAD(P)-binding domain"/>
    <property type="match status" value="1"/>
</dbReference>
<dbReference type="RefSeq" id="WP_091398308.1">
    <property type="nucleotide sequence ID" value="NZ_FNQY01000012.1"/>
</dbReference>
<dbReference type="Pfam" id="PF01494">
    <property type="entry name" value="FAD_binding_3"/>
    <property type="match status" value="1"/>
</dbReference>
<reference evidence="6 7" key="1">
    <citation type="submission" date="2016-10" db="EMBL/GenBank/DDBJ databases">
        <authorList>
            <person name="de Groot N.N."/>
        </authorList>
    </citation>
    <scope>NUCLEOTIDE SEQUENCE [LARGE SCALE GENOMIC DNA]</scope>
    <source>
        <strain evidence="6 7">Vu-144</strain>
    </source>
</reference>
<dbReference type="PRINTS" id="PR00420">
    <property type="entry name" value="RNGMNOXGNASE"/>
</dbReference>
<dbReference type="AlphaFoldDB" id="A0A1H3ZVA8"/>
<proteinExistence type="predicted"/>
<evidence type="ECO:0000256" key="2">
    <source>
        <dbReference type="ARBA" id="ARBA00022827"/>
    </source>
</evidence>
<protein>
    <submittedName>
        <fullName evidence="6">2-polyprenyl-6-methoxyphenol hydroxylase</fullName>
    </submittedName>
</protein>
<dbReference type="PANTHER" id="PTHR46972">
    <property type="entry name" value="MONOOXYGENASE ASQM-RELATED"/>
    <property type="match status" value="1"/>
</dbReference>
<evidence type="ECO:0000256" key="3">
    <source>
        <dbReference type="ARBA" id="ARBA00023002"/>
    </source>
</evidence>
<dbReference type="InterPro" id="IPR002938">
    <property type="entry name" value="FAD-bd"/>
</dbReference>
<dbReference type="EMBL" id="FNQY01000012">
    <property type="protein sequence ID" value="SEA27585.1"/>
    <property type="molecule type" value="Genomic_DNA"/>
</dbReference>
<organism evidence="6 7">
    <name type="scientific">Arachidicoccus rhizosphaerae</name>
    <dbReference type="NCBI Taxonomy" id="551991"/>
    <lineage>
        <taxon>Bacteria</taxon>
        <taxon>Pseudomonadati</taxon>
        <taxon>Bacteroidota</taxon>
        <taxon>Chitinophagia</taxon>
        <taxon>Chitinophagales</taxon>
        <taxon>Chitinophagaceae</taxon>
        <taxon>Arachidicoccus</taxon>
    </lineage>
</organism>
<accession>A0A1H3ZVA8</accession>
<dbReference type="GO" id="GO:0004497">
    <property type="term" value="F:monooxygenase activity"/>
    <property type="evidence" value="ECO:0007669"/>
    <property type="project" value="UniProtKB-KW"/>
</dbReference>
<evidence type="ECO:0000256" key="4">
    <source>
        <dbReference type="ARBA" id="ARBA00023033"/>
    </source>
</evidence>
<keyword evidence="1" id="KW-0285">Flavoprotein</keyword>
<dbReference type="STRING" id="551991.SAMN05192529_11258"/>
<keyword evidence="3" id="KW-0560">Oxidoreductase</keyword>
<feature type="domain" description="FAD-binding" evidence="5">
    <location>
        <begin position="8"/>
        <end position="358"/>
    </location>
</feature>